<dbReference type="GO" id="GO:0016020">
    <property type="term" value="C:membrane"/>
    <property type="evidence" value="ECO:0007669"/>
    <property type="project" value="UniProtKB-SubCell"/>
</dbReference>
<comment type="caution">
    <text evidence="12">The sequence shown here is derived from an EMBL/GenBank/DDBJ whole genome shotgun (WGS) entry which is preliminary data.</text>
</comment>
<dbReference type="AlphaFoldDB" id="A0AA37SA93"/>
<evidence type="ECO:0000256" key="7">
    <source>
        <dbReference type="ARBA" id="ARBA00023136"/>
    </source>
</evidence>
<dbReference type="Proteomes" id="UP001161389">
    <property type="component" value="Unassembled WGS sequence"/>
</dbReference>
<evidence type="ECO:0000256" key="9">
    <source>
        <dbReference type="ARBA" id="ARBA00031625"/>
    </source>
</evidence>
<feature type="transmembrane region" description="Helical" evidence="10">
    <location>
        <begin position="197"/>
        <end position="217"/>
    </location>
</feature>
<evidence type="ECO:0000256" key="2">
    <source>
        <dbReference type="ARBA" id="ARBA00010581"/>
    </source>
</evidence>
<evidence type="ECO:0000313" key="12">
    <source>
        <dbReference type="EMBL" id="GLQ30978.1"/>
    </source>
</evidence>
<reference evidence="12" key="2">
    <citation type="submission" date="2023-01" db="EMBL/GenBank/DDBJ databases">
        <title>Draft genome sequence of Litoribrevibacter albus strain NBRC 110071.</title>
        <authorList>
            <person name="Sun Q."/>
            <person name="Mori K."/>
        </authorList>
    </citation>
    <scope>NUCLEOTIDE SEQUENCE</scope>
    <source>
        <strain evidence="12">NBRC 110071</strain>
    </source>
</reference>
<feature type="transmembrane region" description="Helical" evidence="10">
    <location>
        <begin position="237"/>
        <end position="262"/>
    </location>
</feature>
<evidence type="ECO:0000256" key="6">
    <source>
        <dbReference type="ARBA" id="ARBA00022989"/>
    </source>
</evidence>
<evidence type="ECO:0000259" key="11">
    <source>
        <dbReference type="PROSITE" id="PS50253"/>
    </source>
</evidence>
<dbReference type="RefSeq" id="WP_284380429.1">
    <property type="nucleotide sequence ID" value="NZ_BSNM01000011.1"/>
</dbReference>
<dbReference type="Gene3D" id="1.10.287.70">
    <property type="match status" value="1"/>
</dbReference>
<dbReference type="EC" id="7.1.1.9" evidence="3"/>
<dbReference type="CDD" id="cd01665">
    <property type="entry name" value="Cyt_c_Oxidase_III"/>
    <property type="match status" value="1"/>
</dbReference>
<feature type="transmembrane region" description="Helical" evidence="10">
    <location>
        <begin position="282"/>
        <end position="300"/>
    </location>
</feature>
<evidence type="ECO:0000256" key="5">
    <source>
        <dbReference type="ARBA" id="ARBA00022967"/>
    </source>
</evidence>
<feature type="transmembrane region" description="Helical" evidence="10">
    <location>
        <begin position="165"/>
        <end position="185"/>
    </location>
</feature>
<keyword evidence="6 10" id="KW-1133">Transmembrane helix</keyword>
<accession>A0AA37SA93</accession>
<keyword evidence="5" id="KW-1278">Translocase</keyword>
<protein>
    <recommendedName>
        <fullName evidence="3">cytochrome-c oxidase</fullName>
        <ecNumber evidence="3">7.1.1.9</ecNumber>
    </recommendedName>
    <alternativeName>
        <fullName evidence="8">Cytochrome aa3 subunit 3</fullName>
    </alternativeName>
    <alternativeName>
        <fullName evidence="9">Cytochrome c oxidase polypeptide III</fullName>
    </alternativeName>
</protein>
<evidence type="ECO:0000256" key="4">
    <source>
        <dbReference type="ARBA" id="ARBA00022692"/>
    </source>
</evidence>
<dbReference type="PROSITE" id="PS50253">
    <property type="entry name" value="COX3"/>
    <property type="match status" value="1"/>
</dbReference>
<reference evidence="12" key="1">
    <citation type="journal article" date="2014" name="Int. J. Syst. Evol. Microbiol.">
        <title>Complete genome sequence of Corynebacterium casei LMG S-19264T (=DSM 44701T), isolated from a smear-ripened cheese.</title>
        <authorList>
            <consortium name="US DOE Joint Genome Institute (JGI-PGF)"/>
            <person name="Walter F."/>
            <person name="Albersmeier A."/>
            <person name="Kalinowski J."/>
            <person name="Ruckert C."/>
        </authorList>
    </citation>
    <scope>NUCLEOTIDE SEQUENCE</scope>
    <source>
        <strain evidence="12">NBRC 110071</strain>
    </source>
</reference>
<evidence type="ECO:0000256" key="3">
    <source>
        <dbReference type="ARBA" id="ARBA00012949"/>
    </source>
</evidence>
<dbReference type="GO" id="GO:0004129">
    <property type="term" value="F:cytochrome-c oxidase activity"/>
    <property type="evidence" value="ECO:0007669"/>
    <property type="project" value="UniProtKB-EC"/>
</dbReference>
<keyword evidence="7 10" id="KW-0472">Membrane</keyword>
<comment type="subcellular location">
    <subcellularLocation>
        <location evidence="1">Membrane</location>
        <topology evidence="1">Multi-pass membrane protein</topology>
    </subcellularLocation>
</comment>
<feature type="transmembrane region" description="Helical" evidence="10">
    <location>
        <begin position="21"/>
        <end position="41"/>
    </location>
</feature>
<proteinExistence type="inferred from homology"/>
<dbReference type="InterPro" id="IPR024791">
    <property type="entry name" value="Cyt_c/ubiquinol_Oxase_su3"/>
</dbReference>
<evidence type="ECO:0000256" key="10">
    <source>
        <dbReference type="SAM" id="Phobius"/>
    </source>
</evidence>
<feature type="domain" description="Heme-copper oxidase subunit III family profile" evidence="11">
    <location>
        <begin position="9"/>
        <end position="301"/>
    </location>
</feature>
<dbReference type="PANTHER" id="PTHR11403:SF7">
    <property type="entry name" value="CYTOCHROME C OXIDASE SUBUNIT 3"/>
    <property type="match status" value="1"/>
</dbReference>
<keyword evidence="13" id="KW-1185">Reference proteome</keyword>
<evidence type="ECO:0000256" key="8">
    <source>
        <dbReference type="ARBA" id="ARBA00031400"/>
    </source>
</evidence>
<dbReference type="SUPFAM" id="SSF81452">
    <property type="entry name" value="Cytochrome c oxidase subunit III-like"/>
    <property type="match status" value="1"/>
</dbReference>
<dbReference type="InterPro" id="IPR000298">
    <property type="entry name" value="Cyt_c_oxidase-like_su3"/>
</dbReference>
<name>A0AA37SA93_9GAMM</name>
<evidence type="ECO:0000313" key="13">
    <source>
        <dbReference type="Proteomes" id="UP001161389"/>
    </source>
</evidence>
<comment type="similarity">
    <text evidence="2">Belongs to the cytochrome c oxidase subunit 3 family.</text>
</comment>
<dbReference type="InterPro" id="IPR013833">
    <property type="entry name" value="Cyt_c_oxidase_su3_a-hlx"/>
</dbReference>
<dbReference type="Pfam" id="PF00510">
    <property type="entry name" value="COX3"/>
    <property type="match status" value="2"/>
</dbReference>
<dbReference type="Gene3D" id="1.20.120.80">
    <property type="entry name" value="Cytochrome c oxidase, subunit III, four-helix bundle"/>
    <property type="match status" value="1"/>
</dbReference>
<sequence length="301" mass="34142">MSQTPNPTHPPHYYVPHQSKWPIIATVAVFSLLFGLASILHNSQVGGMSSIPSWIMLTGLGLTVYMIYGWFSNVIQESRQGLYSLQLDRSFRFGMAWFIFSEVMFFAAFFGALFYARVLAVPWLGGEGEKGISNQLWEGFSAHWPLLSNPDPELFPGPSGTIPAWQIPFLNTVILVTSSFTVTLAHHALKENKRTRCAQWLALTVALGVIFLSFQLYEYRHAYHELQLTLSSGIYGSTFFMLTGFHGAHVTIGTIMLTVVLIRILKGHFTKEKHFGFEASAWYWHFVDVVWLLLFTFVYVL</sequence>
<organism evidence="12 13">
    <name type="scientific">Litoribrevibacter albus</name>
    <dbReference type="NCBI Taxonomy" id="1473156"/>
    <lineage>
        <taxon>Bacteria</taxon>
        <taxon>Pseudomonadati</taxon>
        <taxon>Pseudomonadota</taxon>
        <taxon>Gammaproteobacteria</taxon>
        <taxon>Oceanospirillales</taxon>
        <taxon>Oceanospirillaceae</taxon>
        <taxon>Litoribrevibacter</taxon>
    </lineage>
</organism>
<dbReference type="FunFam" id="1.20.120.80:FF:000003">
    <property type="entry name" value="Cytochrome c oxidase subunit 3"/>
    <property type="match status" value="1"/>
</dbReference>
<gene>
    <name evidence="12" type="primary">coIII</name>
    <name evidence="12" type="ORF">GCM10007876_14570</name>
</gene>
<dbReference type="GO" id="GO:0019646">
    <property type="term" value="P:aerobic electron transport chain"/>
    <property type="evidence" value="ECO:0007669"/>
    <property type="project" value="InterPro"/>
</dbReference>
<dbReference type="PANTHER" id="PTHR11403">
    <property type="entry name" value="CYTOCHROME C OXIDASE SUBUNIT III"/>
    <property type="match status" value="1"/>
</dbReference>
<keyword evidence="4 10" id="KW-0812">Transmembrane</keyword>
<evidence type="ECO:0000256" key="1">
    <source>
        <dbReference type="ARBA" id="ARBA00004141"/>
    </source>
</evidence>
<feature type="transmembrane region" description="Helical" evidence="10">
    <location>
        <begin position="96"/>
        <end position="116"/>
    </location>
</feature>
<feature type="transmembrane region" description="Helical" evidence="10">
    <location>
        <begin position="53"/>
        <end position="75"/>
    </location>
</feature>
<dbReference type="InterPro" id="IPR033945">
    <property type="entry name" value="Cyt_c_oxase_su3_dom"/>
</dbReference>
<dbReference type="EMBL" id="BSNM01000011">
    <property type="protein sequence ID" value="GLQ30978.1"/>
    <property type="molecule type" value="Genomic_DNA"/>
</dbReference>
<dbReference type="InterPro" id="IPR035973">
    <property type="entry name" value="Cyt_c_oxidase_su3-like_sf"/>
</dbReference>